<evidence type="ECO:0000313" key="3">
    <source>
        <dbReference type="Proteomes" id="UP000005870"/>
    </source>
</evidence>
<name>G7UMW7_PSEUP</name>
<sequence>MDILEYALLAVGVICLVIGYRRNSRNILLAAALVLFAAAGLGSFVDGFVDGYSGPLASQR</sequence>
<dbReference type="RefSeq" id="WP_014159456.1">
    <property type="nucleotide sequence ID" value="NC_016147.2"/>
</dbReference>
<dbReference type="HOGENOM" id="CLU_204015_0_0_6"/>
<reference evidence="2 3" key="1">
    <citation type="journal article" date="2012" name="J. Bacteriol.">
        <title>Complete Genome Sequence of the BTEX-Degrading Bacterium Pseudoxanthomonas spadix BD-a59.</title>
        <authorList>
            <person name="Lee S.H."/>
            <person name="Jin H.M."/>
            <person name="Lee H.J."/>
            <person name="Kim J.M."/>
            <person name="Jeon C.O."/>
        </authorList>
    </citation>
    <scope>NUCLEOTIDE SEQUENCE [LARGE SCALE GENOMIC DNA]</scope>
    <source>
        <strain evidence="2 3">BD-a59</strain>
    </source>
</reference>
<proteinExistence type="predicted"/>
<dbReference type="Proteomes" id="UP000005870">
    <property type="component" value="Chromosome"/>
</dbReference>
<dbReference type="KEGG" id="psd:DSC_03125"/>
<protein>
    <submittedName>
        <fullName evidence="2">Uncharacterized protein</fullName>
    </submittedName>
</protein>
<evidence type="ECO:0000256" key="1">
    <source>
        <dbReference type="SAM" id="Phobius"/>
    </source>
</evidence>
<keyword evidence="1" id="KW-0812">Transmembrane</keyword>
<evidence type="ECO:0000313" key="2">
    <source>
        <dbReference type="EMBL" id="AER55278.1"/>
    </source>
</evidence>
<keyword evidence="3" id="KW-1185">Reference proteome</keyword>
<keyword evidence="1" id="KW-0472">Membrane</keyword>
<dbReference type="EMBL" id="CP003093">
    <property type="protein sequence ID" value="AER55278.1"/>
    <property type="molecule type" value="Genomic_DNA"/>
</dbReference>
<gene>
    <name evidence="2" type="ordered locus">DSC_03125</name>
</gene>
<organism evidence="2 3">
    <name type="scientific">Pseudoxanthomonas spadix (strain BD-a59)</name>
    <dbReference type="NCBI Taxonomy" id="1045855"/>
    <lineage>
        <taxon>Bacteria</taxon>
        <taxon>Pseudomonadati</taxon>
        <taxon>Pseudomonadota</taxon>
        <taxon>Gammaproteobacteria</taxon>
        <taxon>Lysobacterales</taxon>
        <taxon>Lysobacteraceae</taxon>
        <taxon>Pseudoxanthomonas</taxon>
    </lineage>
</organism>
<dbReference type="AlphaFoldDB" id="G7UMW7"/>
<feature type="transmembrane region" description="Helical" evidence="1">
    <location>
        <begin position="6"/>
        <end position="21"/>
    </location>
</feature>
<accession>G7UMW7</accession>
<feature type="transmembrane region" description="Helical" evidence="1">
    <location>
        <begin position="28"/>
        <end position="49"/>
    </location>
</feature>
<keyword evidence="1" id="KW-1133">Transmembrane helix</keyword>